<dbReference type="KEGG" id="nfr:ERS450000_01448"/>
<dbReference type="EMBL" id="LN868938">
    <property type="protein sequence ID" value="CRY75656.1"/>
    <property type="molecule type" value="Genomic_DNA"/>
</dbReference>
<proteinExistence type="predicted"/>
<sequence>MIKTSGLVVGELDQGRTGVQRCFDKPEQWRAIAMRSDMTARAHSAAITLLATLIWIETDVNHMAWPTTSSGPSSGVGGSNRSKYSVAVCSVSGQSSACLPCRSPTRLRMVSRLVAR</sequence>
<dbReference type="Proteomes" id="UP000057820">
    <property type="component" value="Chromosome 1"/>
</dbReference>
<accession>A0A0H5NZV1</accession>
<dbReference type="AlphaFoldDB" id="A0A0H5NZV1"/>
<reference evidence="2" key="1">
    <citation type="submission" date="2015-03" db="EMBL/GenBank/DDBJ databases">
        <authorList>
            <consortium name="Pathogen Informatics"/>
        </authorList>
    </citation>
    <scope>NUCLEOTIDE SEQUENCE [LARGE SCALE GENOMIC DNA]</scope>
    <source>
        <strain evidence="2">NCTC11134</strain>
    </source>
</reference>
<organism evidence="1 2">
    <name type="scientific">Nocardia farcinica</name>
    <dbReference type="NCBI Taxonomy" id="37329"/>
    <lineage>
        <taxon>Bacteria</taxon>
        <taxon>Bacillati</taxon>
        <taxon>Actinomycetota</taxon>
        <taxon>Actinomycetes</taxon>
        <taxon>Mycobacteriales</taxon>
        <taxon>Nocardiaceae</taxon>
        <taxon>Nocardia</taxon>
    </lineage>
</organism>
<gene>
    <name evidence="1" type="ORF">ERS450000_01448</name>
</gene>
<evidence type="ECO:0000313" key="1">
    <source>
        <dbReference type="EMBL" id="CRY75656.1"/>
    </source>
</evidence>
<evidence type="ECO:0000313" key="2">
    <source>
        <dbReference type="Proteomes" id="UP000057820"/>
    </source>
</evidence>
<name>A0A0H5NZV1_NOCFR</name>
<protein>
    <recommendedName>
        <fullName evidence="3">Transposase</fullName>
    </recommendedName>
</protein>
<evidence type="ECO:0008006" key="3">
    <source>
        <dbReference type="Google" id="ProtNLM"/>
    </source>
</evidence>